<dbReference type="AlphaFoldDB" id="A0A915KXZ5"/>
<accession>A0A915KXZ5</accession>
<sequence>MLPQWYQPQRTKKCAARTLFWPASHPQPGENFEGGNPQSHCDLVREKSTVIKKLANEVDLDECCILLDESSDLFRPKLTKTTTKAMKTSAAVTTQATTKNVEIVESEKTPFGNYKTTFSDKSFFNNSIIILTFTDR</sequence>
<organism evidence="1 2">
    <name type="scientific">Romanomermis culicivorax</name>
    <name type="common">Nematode worm</name>
    <dbReference type="NCBI Taxonomy" id="13658"/>
    <lineage>
        <taxon>Eukaryota</taxon>
        <taxon>Metazoa</taxon>
        <taxon>Ecdysozoa</taxon>
        <taxon>Nematoda</taxon>
        <taxon>Enoplea</taxon>
        <taxon>Dorylaimia</taxon>
        <taxon>Mermithida</taxon>
        <taxon>Mermithoidea</taxon>
        <taxon>Mermithidae</taxon>
        <taxon>Romanomermis</taxon>
    </lineage>
</organism>
<name>A0A915KXZ5_ROMCU</name>
<keyword evidence="1" id="KW-1185">Reference proteome</keyword>
<proteinExistence type="predicted"/>
<protein>
    <submittedName>
        <fullName evidence="2">Uncharacterized protein</fullName>
    </submittedName>
</protein>
<reference evidence="2" key="1">
    <citation type="submission" date="2022-11" db="UniProtKB">
        <authorList>
            <consortium name="WormBaseParasite"/>
        </authorList>
    </citation>
    <scope>IDENTIFICATION</scope>
</reference>
<evidence type="ECO:0000313" key="1">
    <source>
        <dbReference type="Proteomes" id="UP000887565"/>
    </source>
</evidence>
<dbReference type="WBParaSite" id="nRc.2.0.1.t43822-RA">
    <property type="protein sequence ID" value="nRc.2.0.1.t43822-RA"/>
    <property type="gene ID" value="nRc.2.0.1.g43822"/>
</dbReference>
<evidence type="ECO:0000313" key="2">
    <source>
        <dbReference type="WBParaSite" id="nRc.2.0.1.t43822-RA"/>
    </source>
</evidence>
<dbReference type="Proteomes" id="UP000887565">
    <property type="component" value="Unplaced"/>
</dbReference>